<dbReference type="AlphaFoldDB" id="A0A369BJU6"/>
<comment type="caution">
    <text evidence="1">The sequence shown here is derived from an EMBL/GenBank/DDBJ whole genome shotgun (WGS) entry which is preliminary data.</text>
</comment>
<reference evidence="1 2" key="1">
    <citation type="submission" date="2018-07" db="EMBL/GenBank/DDBJ databases">
        <title>Genomic Encyclopedia of Type Strains, Phase IV (KMG-IV): sequencing the most valuable type-strain genomes for metagenomic binning, comparative biology and taxonomic classification.</title>
        <authorList>
            <person name="Goeker M."/>
        </authorList>
    </citation>
    <scope>NUCLEOTIDE SEQUENCE [LARGE SCALE GENOMIC DNA]</scope>
    <source>
        <strain evidence="1 2">DSM 27016</strain>
    </source>
</reference>
<gene>
    <name evidence="1" type="ORF">DFR58_10170</name>
</gene>
<evidence type="ECO:0000313" key="2">
    <source>
        <dbReference type="Proteomes" id="UP000253034"/>
    </source>
</evidence>
<dbReference type="EMBL" id="QPJT01000001">
    <property type="protein sequence ID" value="RCX20868.1"/>
    <property type="molecule type" value="Genomic_DNA"/>
</dbReference>
<organism evidence="1 2">
    <name type="scientific">Anaerobacterium chartisolvens</name>
    <dbReference type="NCBI Taxonomy" id="1297424"/>
    <lineage>
        <taxon>Bacteria</taxon>
        <taxon>Bacillati</taxon>
        <taxon>Bacillota</taxon>
        <taxon>Clostridia</taxon>
        <taxon>Eubacteriales</taxon>
        <taxon>Oscillospiraceae</taxon>
        <taxon>Anaerobacterium</taxon>
    </lineage>
</organism>
<name>A0A369BJU6_9FIRM</name>
<proteinExistence type="predicted"/>
<evidence type="ECO:0000313" key="1">
    <source>
        <dbReference type="EMBL" id="RCX20868.1"/>
    </source>
</evidence>
<keyword evidence="2" id="KW-1185">Reference proteome</keyword>
<accession>A0A369BJU6</accession>
<sequence>MASIKDIEFILLTADVATELDNSSSISKEKILECKTFLEGTNYKGDMLKYAPELILLPVKDYLRNKVKVNAITKQTALDTFSEIANKVHDNLYPVNTTFIVSFFEYSLEEDKTPINEAINMLEKCTADGPINNIYYEIDYNRVLLRMYLSLMTDECMSEIKRLSTELKRLIPLRSQIDAELGAEV</sequence>
<protein>
    <submittedName>
        <fullName evidence="1">Uncharacterized protein</fullName>
    </submittedName>
</protein>
<dbReference type="Proteomes" id="UP000253034">
    <property type="component" value="Unassembled WGS sequence"/>
</dbReference>
<dbReference type="RefSeq" id="WP_114295823.1">
    <property type="nucleotide sequence ID" value="NZ_QPJT01000001.1"/>
</dbReference>